<dbReference type="Pfam" id="PF00067">
    <property type="entry name" value="p450"/>
    <property type="match status" value="1"/>
</dbReference>
<dbReference type="RefSeq" id="WP_014140095.1">
    <property type="nucleotide sequence ID" value="NC_016109.1"/>
</dbReference>
<reference evidence="9 10" key="1">
    <citation type="journal article" date="2010" name="DNA Res.">
        <title>Genome sequence of Kitasatospora setae NBRC 14216T: an evolutionary snapshot of the family Streptomycetaceae.</title>
        <authorList>
            <person name="Ichikawa N."/>
            <person name="Oguchi A."/>
            <person name="Ikeda H."/>
            <person name="Ishikawa J."/>
            <person name="Kitani S."/>
            <person name="Watanabe Y."/>
            <person name="Nakamura S."/>
            <person name="Katano Y."/>
            <person name="Kishi E."/>
            <person name="Sasagawa M."/>
            <person name="Ankai A."/>
            <person name="Fukui S."/>
            <person name="Hashimoto Y."/>
            <person name="Kamata S."/>
            <person name="Otoguro M."/>
            <person name="Tanikawa S."/>
            <person name="Nihira T."/>
            <person name="Horinouchi S."/>
            <person name="Ohnishi Y."/>
            <person name="Hayakawa M."/>
            <person name="Kuzuyama T."/>
            <person name="Arisawa A."/>
            <person name="Nomoto F."/>
            <person name="Miura H."/>
            <person name="Takahashi Y."/>
            <person name="Fujita N."/>
        </authorList>
    </citation>
    <scope>NUCLEOTIDE SEQUENCE [LARGE SCALE GENOMIC DNA]</scope>
    <source>
        <strain evidence="10">ATCC 33774 / DSM 43861 / JCM 3304 / KCC A-0304 / NBRC 14216 / KM-6054</strain>
    </source>
</reference>
<keyword evidence="4 7" id="KW-0560">Oxidoreductase</keyword>
<name>E4NIK6_KITSK</name>
<keyword evidence="2 7" id="KW-0349">Heme</keyword>
<protein>
    <submittedName>
        <fullName evidence="9">Putative cytochrome P450</fullName>
    </submittedName>
</protein>
<dbReference type="GO" id="GO:0006707">
    <property type="term" value="P:cholesterol catabolic process"/>
    <property type="evidence" value="ECO:0007669"/>
    <property type="project" value="TreeGrafter"/>
</dbReference>
<dbReference type="Proteomes" id="UP000007076">
    <property type="component" value="Chromosome"/>
</dbReference>
<dbReference type="CDD" id="cd11029">
    <property type="entry name" value="CYP107-like"/>
    <property type="match status" value="1"/>
</dbReference>
<dbReference type="InterPro" id="IPR002397">
    <property type="entry name" value="Cyt_P450_B"/>
</dbReference>
<evidence type="ECO:0000256" key="1">
    <source>
        <dbReference type="ARBA" id="ARBA00010617"/>
    </source>
</evidence>
<dbReference type="GO" id="GO:0036199">
    <property type="term" value="F:cholest-4-en-3-one 26-monooxygenase activity"/>
    <property type="evidence" value="ECO:0007669"/>
    <property type="project" value="TreeGrafter"/>
</dbReference>
<dbReference type="Gene3D" id="1.10.630.10">
    <property type="entry name" value="Cytochrome P450"/>
    <property type="match status" value="1"/>
</dbReference>
<dbReference type="SUPFAM" id="SSF48264">
    <property type="entry name" value="Cytochrome P450"/>
    <property type="match status" value="1"/>
</dbReference>
<gene>
    <name evidence="9" type="ordered locus">KSE_70460</name>
</gene>
<evidence type="ECO:0000256" key="7">
    <source>
        <dbReference type="RuleBase" id="RU000461"/>
    </source>
</evidence>
<feature type="region of interest" description="Disordered" evidence="8">
    <location>
        <begin position="1"/>
        <end position="31"/>
    </location>
</feature>
<evidence type="ECO:0000256" key="8">
    <source>
        <dbReference type="SAM" id="MobiDB-lite"/>
    </source>
</evidence>
<dbReference type="GO" id="GO:0005506">
    <property type="term" value="F:iron ion binding"/>
    <property type="evidence" value="ECO:0007669"/>
    <property type="project" value="InterPro"/>
</dbReference>
<organism evidence="9 10">
    <name type="scientific">Kitasatospora setae (strain ATCC 33774 / DSM 43861 / JCM 3304 / KCC A-0304 / NBRC 14216 / KM-6054)</name>
    <name type="common">Streptomyces setae</name>
    <dbReference type="NCBI Taxonomy" id="452652"/>
    <lineage>
        <taxon>Bacteria</taxon>
        <taxon>Bacillati</taxon>
        <taxon>Actinomycetota</taxon>
        <taxon>Actinomycetes</taxon>
        <taxon>Kitasatosporales</taxon>
        <taxon>Streptomycetaceae</taxon>
        <taxon>Kitasatospora</taxon>
    </lineage>
</organism>
<sequence length="428" mass="47102">MTDTAVPEHPHDADGPAATSGPDPFASEFDLSDPAFITDPAAGERWLSGPRPVCRGKFADGSDIWVATGYQDVRKVLGEPTLRSRPPGDSHRQSMLSRGVPEDIVDMFDSTLLTMDGADHMRVRRLVTRALSARRMQALSPAIARVAERLLDGLAAEPEPDLIAHYAHPLAIIVICELLGVDEEYREQWREWSETLAQALRPDPEQFAPAVRGMAGVTRKLIDARRAAPRDDLISELVEAQEDDSERLNDDELVALAMVLVQAGHETVRNLIALGALALLQHPDQLRLFKENPGIGDRAVAELVRHTAPVKHTFRRFATEPVEIGGVTVRPGEAVQVVLAAANRDPAEFEHPERLDLTREHNPHLGFGRGAHYCLGGSLALIEGEIALTSLFDRFPDLRPAVDPAEIAPRYLLAMQRFPVLLSPEEEK</sequence>
<keyword evidence="6 7" id="KW-0503">Monooxygenase</keyword>
<dbReference type="KEGG" id="ksk:KSE_70460"/>
<dbReference type="STRING" id="452652.KSE_70460"/>
<evidence type="ECO:0000256" key="6">
    <source>
        <dbReference type="ARBA" id="ARBA00023033"/>
    </source>
</evidence>
<dbReference type="PANTHER" id="PTHR46696:SF4">
    <property type="entry name" value="BIOTIN BIOSYNTHESIS CYTOCHROME P450"/>
    <property type="match status" value="1"/>
</dbReference>
<dbReference type="InterPro" id="IPR001128">
    <property type="entry name" value="Cyt_P450"/>
</dbReference>
<dbReference type="AlphaFoldDB" id="E4NIK6"/>
<accession>E4NIK6</accession>
<dbReference type="PRINTS" id="PR00359">
    <property type="entry name" value="BP450"/>
</dbReference>
<keyword evidence="5 7" id="KW-0408">Iron</keyword>
<dbReference type="eggNOG" id="COG2124">
    <property type="taxonomic scope" value="Bacteria"/>
</dbReference>
<proteinExistence type="inferred from homology"/>
<dbReference type="GO" id="GO:0008395">
    <property type="term" value="F:steroid hydroxylase activity"/>
    <property type="evidence" value="ECO:0007669"/>
    <property type="project" value="TreeGrafter"/>
</dbReference>
<dbReference type="FunFam" id="1.10.630.10:FF:000018">
    <property type="entry name" value="Cytochrome P450 monooxygenase"/>
    <property type="match status" value="1"/>
</dbReference>
<dbReference type="HOGENOM" id="CLU_033716_1_0_11"/>
<comment type="similarity">
    <text evidence="1 7">Belongs to the cytochrome P450 family.</text>
</comment>
<evidence type="ECO:0000256" key="5">
    <source>
        <dbReference type="ARBA" id="ARBA00023004"/>
    </source>
</evidence>
<dbReference type="InterPro" id="IPR017972">
    <property type="entry name" value="Cyt_P450_CS"/>
</dbReference>
<evidence type="ECO:0000313" key="9">
    <source>
        <dbReference type="EMBL" id="BAJ32804.1"/>
    </source>
</evidence>
<keyword evidence="3 7" id="KW-0479">Metal-binding</keyword>
<dbReference type="PROSITE" id="PS00086">
    <property type="entry name" value="CYTOCHROME_P450"/>
    <property type="match status" value="1"/>
</dbReference>
<dbReference type="PANTHER" id="PTHR46696">
    <property type="entry name" value="P450, PUTATIVE (EUROFUNG)-RELATED"/>
    <property type="match status" value="1"/>
</dbReference>
<feature type="compositionally biased region" description="Basic and acidic residues" evidence="8">
    <location>
        <begin position="1"/>
        <end position="14"/>
    </location>
</feature>
<evidence type="ECO:0000256" key="4">
    <source>
        <dbReference type="ARBA" id="ARBA00023002"/>
    </source>
</evidence>
<evidence type="ECO:0000313" key="10">
    <source>
        <dbReference type="Proteomes" id="UP000007076"/>
    </source>
</evidence>
<dbReference type="PATRIC" id="fig|452652.3.peg.7080"/>
<evidence type="ECO:0000256" key="2">
    <source>
        <dbReference type="ARBA" id="ARBA00022617"/>
    </source>
</evidence>
<keyword evidence="10" id="KW-1185">Reference proteome</keyword>
<dbReference type="GO" id="GO:0020037">
    <property type="term" value="F:heme binding"/>
    <property type="evidence" value="ECO:0007669"/>
    <property type="project" value="InterPro"/>
</dbReference>
<dbReference type="EMBL" id="AP010968">
    <property type="protein sequence ID" value="BAJ32804.1"/>
    <property type="molecule type" value="Genomic_DNA"/>
</dbReference>
<dbReference type="InterPro" id="IPR036396">
    <property type="entry name" value="Cyt_P450_sf"/>
</dbReference>
<evidence type="ECO:0000256" key="3">
    <source>
        <dbReference type="ARBA" id="ARBA00022723"/>
    </source>
</evidence>